<accession>A0A0V1BRB4</accession>
<proteinExistence type="predicted"/>
<evidence type="ECO:0000313" key="1">
    <source>
        <dbReference type="EMBL" id="KRY39780.1"/>
    </source>
</evidence>
<comment type="caution">
    <text evidence="1">The sequence shown here is derived from an EMBL/GenBank/DDBJ whole genome shotgun (WGS) entry which is preliminary data.</text>
</comment>
<gene>
    <name evidence="1" type="ORF">T01_14315</name>
</gene>
<name>A0A0V1BRB4_TRISP</name>
<dbReference type="InParanoid" id="A0A0V1BRB4"/>
<organism evidence="1 2">
    <name type="scientific">Trichinella spiralis</name>
    <name type="common">Trichina worm</name>
    <dbReference type="NCBI Taxonomy" id="6334"/>
    <lineage>
        <taxon>Eukaryota</taxon>
        <taxon>Metazoa</taxon>
        <taxon>Ecdysozoa</taxon>
        <taxon>Nematoda</taxon>
        <taxon>Enoplea</taxon>
        <taxon>Dorylaimia</taxon>
        <taxon>Trichinellida</taxon>
        <taxon>Trichinellidae</taxon>
        <taxon>Trichinella</taxon>
    </lineage>
</organism>
<dbReference type="AlphaFoldDB" id="A0A0V1BRB4"/>
<keyword evidence="2" id="KW-1185">Reference proteome</keyword>
<protein>
    <submittedName>
        <fullName evidence="1">Uncharacterized protein</fullName>
    </submittedName>
</protein>
<reference evidence="1 2" key="1">
    <citation type="submission" date="2015-01" db="EMBL/GenBank/DDBJ databases">
        <title>Evolution of Trichinella species and genotypes.</title>
        <authorList>
            <person name="Korhonen P.K."/>
            <person name="Edoardo P."/>
            <person name="Giuseppe L.R."/>
            <person name="Gasser R.B."/>
        </authorList>
    </citation>
    <scope>NUCLEOTIDE SEQUENCE [LARGE SCALE GENOMIC DNA]</scope>
    <source>
        <strain evidence="1">ISS3</strain>
    </source>
</reference>
<dbReference type="Proteomes" id="UP000054776">
    <property type="component" value="Unassembled WGS sequence"/>
</dbReference>
<evidence type="ECO:0000313" key="2">
    <source>
        <dbReference type="Proteomes" id="UP000054776"/>
    </source>
</evidence>
<dbReference type="EMBL" id="JYDH01000016">
    <property type="protein sequence ID" value="KRY39780.1"/>
    <property type="molecule type" value="Genomic_DNA"/>
</dbReference>
<sequence length="125" mass="14637">MGKISTPNPQHRLLLQMSRDHLKVDMLATEVKRKRLPTLRRSRCRTLACCRRCLQLMVLSVEVLFFGPFKPTIVPLSQLLSRFFFLLPAAALRHEFVLPIVERRSRFFNSFPFCLLGYKPDGFRT</sequence>